<protein>
    <submittedName>
        <fullName evidence="1">Uncharacterized protein</fullName>
    </submittedName>
</protein>
<accession>A0AA35JW65</accession>
<gene>
    <name evidence="1" type="ORF">PODLI_1B030338</name>
</gene>
<evidence type="ECO:0000313" key="1">
    <source>
        <dbReference type="EMBL" id="CAI5766399.1"/>
    </source>
</evidence>
<dbReference type="Proteomes" id="UP001178461">
    <property type="component" value="Chromosome 2"/>
</dbReference>
<keyword evidence="2" id="KW-1185">Reference proteome</keyword>
<proteinExistence type="predicted"/>
<sequence>MGKKWMNLSVPAENSQFVTSGAARSRRKRGFDREGNPGLFWRIRGCFRARRPPEKLLEGVQKVWFPFRPESDQPGRQVASKEVKRAAVLFSGSREAIADLLIAKPRACRESATFSKLRTPASN</sequence>
<dbReference type="EMBL" id="OX395127">
    <property type="protein sequence ID" value="CAI5766399.1"/>
    <property type="molecule type" value="Genomic_DNA"/>
</dbReference>
<name>A0AA35JW65_9SAUR</name>
<evidence type="ECO:0000313" key="2">
    <source>
        <dbReference type="Proteomes" id="UP001178461"/>
    </source>
</evidence>
<reference evidence="1" key="1">
    <citation type="submission" date="2022-12" db="EMBL/GenBank/DDBJ databases">
        <authorList>
            <person name="Alioto T."/>
            <person name="Alioto T."/>
            <person name="Gomez Garrido J."/>
        </authorList>
    </citation>
    <scope>NUCLEOTIDE SEQUENCE</scope>
</reference>
<dbReference type="AlphaFoldDB" id="A0AA35JW65"/>
<organism evidence="1 2">
    <name type="scientific">Podarcis lilfordi</name>
    <name type="common">Lilford's wall lizard</name>
    <dbReference type="NCBI Taxonomy" id="74358"/>
    <lineage>
        <taxon>Eukaryota</taxon>
        <taxon>Metazoa</taxon>
        <taxon>Chordata</taxon>
        <taxon>Craniata</taxon>
        <taxon>Vertebrata</taxon>
        <taxon>Euteleostomi</taxon>
        <taxon>Lepidosauria</taxon>
        <taxon>Squamata</taxon>
        <taxon>Bifurcata</taxon>
        <taxon>Unidentata</taxon>
        <taxon>Episquamata</taxon>
        <taxon>Laterata</taxon>
        <taxon>Lacertibaenia</taxon>
        <taxon>Lacertidae</taxon>
        <taxon>Podarcis</taxon>
    </lineage>
</organism>